<feature type="compositionally biased region" description="Polar residues" evidence="10">
    <location>
        <begin position="922"/>
        <end position="932"/>
    </location>
</feature>
<dbReference type="PANTHER" id="PTHR12271">
    <property type="entry name" value="POLY A POLYMERASE CID PAP -RELATED"/>
    <property type="match status" value="1"/>
</dbReference>
<evidence type="ECO:0000256" key="10">
    <source>
        <dbReference type="SAM" id="MobiDB-lite"/>
    </source>
</evidence>
<evidence type="ECO:0000256" key="4">
    <source>
        <dbReference type="ARBA" id="ARBA00008593"/>
    </source>
</evidence>
<keyword evidence="6" id="KW-0963">Cytoplasm</keyword>
<dbReference type="STRING" id="363999.A0A439CRP5"/>
<dbReference type="Gene3D" id="3.30.460.10">
    <property type="entry name" value="Beta Polymerase, domain 2"/>
    <property type="match status" value="1"/>
</dbReference>
<dbReference type="GO" id="GO:0031123">
    <property type="term" value="P:RNA 3'-end processing"/>
    <property type="evidence" value="ECO:0007669"/>
    <property type="project" value="TreeGrafter"/>
</dbReference>
<feature type="compositionally biased region" description="Polar residues" evidence="10">
    <location>
        <begin position="939"/>
        <end position="962"/>
    </location>
</feature>
<comment type="subcellular location">
    <subcellularLocation>
        <location evidence="3">Cytoplasm</location>
    </subcellularLocation>
</comment>
<accession>A0A439CRP5</accession>
<reference evidence="13 14" key="1">
    <citation type="submission" date="2018-12" db="EMBL/GenBank/DDBJ databases">
        <title>Draft genome sequence of Xylaria grammica IHI A82.</title>
        <authorList>
            <person name="Buettner E."/>
            <person name="Kellner H."/>
        </authorList>
    </citation>
    <scope>NUCLEOTIDE SEQUENCE [LARGE SCALE GENOMIC DNA]</scope>
    <source>
        <strain evidence="13 14">IHI A82</strain>
    </source>
</reference>
<evidence type="ECO:0000313" key="13">
    <source>
        <dbReference type="EMBL" id="RWA04827.1"/>
    </source>
</evidence>
<evidence type="ECO:0000256" key="9">
    <source>
        <dbReference type="ARBA" id="ARBA00022842"/>
    </source>
</evidence>
<dbReference type="Proteomes" id="UP000286045">
    <property type="component" value="Unassembled WGS sequence"/>
</dbReference>
<dbReference type="InterPro" id="IPR054708">
    <property type="entry name" value="MTPAP-like_central"/>
</dbReference>
<evidence type="ECO:0000256" key="1">
    <source>
        <dbReference type="ARBA" id="ARBA00001936"/>
    </source>
</evidence>
<comment type="cofactor">
    <cofactor evidence="2">
        <name>Mg(2+)</name>
        <dbReference type="ChEBI" id="CHEBI:18420"/>
    </cofactor>
</comment>
<dbReference type="EMBL" id="RYZI01000512">
    <property type="protein sequence ID" value="RWA04827.1"/>
    <property type="molecule type" value="Genomic_DNA"/>
</dbReference>
<feature type="domain" description="PAP-associated" evidence="11">
    <location>
        <begin position="866"/>
        <end position="917"/>
    </location>
</feature>
<comment type="cofactor">
    <cofactor evidence="1">
        <name>Mn(2+)</name>
        <dbReference type="ChEBI" id="CHEBI:29035"/>
    </cofactor>
</comment>
<keyword evidence="9" id="KW-0460">Magnesium</keyword>
<feature type="region of interest" description="Disordered" evidence="10">
    <location>
        <begin position="355"/>
        <end position="420"/>
    </location>
</feature>
<evidence type="ECO:0000259" key="11">
    <source>
        <dbReference type="Pfam" id="PF03828"/>
    </source>
</evidence>
<dbReference type="InterPro" id="IPR043519">
    <property type="entry name" value="NT_sf"/>
</dbReference>
<dbReference type="Pfam" id="PF03828">
    <property type="entry name" value="PAP_assoc"/>
    <property type="match status" value="1"/>
</dbReference>
<feature type="domain" description="Poly(A) RNA polymerase mitochondrial-like central palm" evidence="12">
    <location>
        <begin position="231"/>
        <end position="339"/>
    </location>
</feature>
<dbReference type="EC" id="2.7.7.19" evidence="5"/>
<dbReference type="PANTHER" id="PTHR12271:SF40">
    <property type="entry name" value="POLY(A) RNA POLYMERASE GLD2"/>
    <property type="match status" value="1"/>
</dbReference>
<dbReference type="SUPFAM" id="SSF81631">
    <property type="entry name" value="PAP/OAS1 substrate-binding domain"/>
    <property type="match status" value="1"/>
</dbReference>
<feature type="region of interest" description="Disordered" evidence="10">
    <location>
        <begin position="22"/>
        <end position="166"/>
    </location>
</feature>
<dbReference type="Pfam" id="PF22600">
    <property type="entry name" value="MTPAP-like_central"/>
    <property type="match status" value="1"/>
</dbReference>
<organism evidence="13 14">
    <name type="scientific">Xylaria grammica</name>
    <dbReference type="NCBI Taxonomy" id="363999"/>
    <lineage>
        <taxon>Eukaryota</taxon>
        <taxon>Fungi</taxon>
        <taxon>Dikarya</taxon>
        <taxon>Ascomycota</taxon>
        <taxon>Pezizomycotina</taxon>
        <taxon>Sordariomycetes</taxon>
        <taxon>Xylariomycetidae</taxon>
        <taxon>Xylariales</taxon>
        <taxon>Xylariaceae</taxon>
        <taxon>Xylaria</taxon>
    </lineage>
</organism>
<dbReference type="GO" id="GO:0050265">
    <property type="term" value="F:RNA uridylyltransferase activity"/>
    <property type="evidence" value="ECO:0007669"/>
    <property type="project" value="TreeGrafter"/>
</dbReference>
<dbReference type="SUPFAM" id="SSF81301">
    <property type="entry name" value="Nucleotidyltransferase"/>
    <property type="match status" value="2"/>
</dbReference>
<name>A0A439CRP5_9PEZI</name>
<feature type="region of interest" description="Disordered" evidence="10">
    <location>
        <begin position="918"/>
        <end position="978"/>
    </location>
</feature>
<comment type="caution">
    <text evidence="13">The sequence shown here is derived from an EMBL/GenBank/DDBJ whole genome shotgun (WGS) entry which is preliminary data.</text>
</comment>
<evidence type="ECO:0000256" key="5">
    <source>
        <dbReference type="ARBA" id="ARBA00012388"/>
    </source>
</evidence>
<feature type="compositionally biased region" description="Acidic residues" evidence="10">
    <location>
        <begin position="358"/>
        <end position="376"/>
    </location>
</feature>
<keyword evidence="7" id="KW-0808">Transferase</keyword>
<evidence type="ECO:0000313" key="14">
    <source>
        <dbReference type="Proteomes" id="UP000286045"/>
    </source>
</evidence>
<dbReference type="Gene3D" id="1.10.1410.10">
    <property type="match status" value="1"/>
</dbReference>
<dbReference type="GO" id="GO:0005737">
    <property type="term" value="C:cytoplasm"/>
    <property type="evidence" value="ECO:0007669"/>
    <property type="project" value="UniProtKB-SubCell"/>
</dbReference>
<dbReference type="GO" id="GO:1990817">
    <property type="term" value="F:poly(A) RNA polymerase activity"/>
    <property type="evidence" value="ECO:0007669"/>
    <property type="project" value="UniProtKB-EC"/>
</dbReference>
<dbReference type="AlphaFoldDB" id="A0A439CRP5"/>
<protein>
    <recommendedName>
        <fullName evidence="5">polynucleotide adenylyltransferase</fullName>
        <ecNumber evidence="5">2.7.7.19</ecNumber>
    </recommendedName>
</protein>
<dbReference type="InterPro" id="IPR002058">
    <property type="entry name" value="PAP_assoc"/>
</dbReference>
<evidence type="ECO:0000256" key="3">
    <source>
        <dbReference type="ARBA" id="ARBA00004496"/>
    </source>
</evidence>
<gene>
    <name evidence="13" type="ORF">EKO27_g10275</name>
</gene>
<evidence type="ECO:0000256" key="2">
    <source>
        <dbReference type="ARBA" id="ARBA00001946"/>
    </source>
</evidence>
<feature type="compositionally biased region" description="Polar residues" evidence="10">
    <location>
        <begin position="98"/>
        <end position="152"/>
    </location>
</feature>
<comment type="similarity">
    <text evidence="4">Belongs to the DNA polymerase type-B-like family.</text>
</comment>
<keyword evidence="8" id="KW-0479">Metal-binding</keyword>
<sequence>MQSGHPTVGPLEDRLRSLILTSSGPEADPEPSHKATFTNASHPAHIPQARGLRNSQEYPNTIRPAPKGGKKRPNQAQRRQMNAELSIPIDVGGYGHPSSRSLQHSQQQNSFSSRASGFPPNTQDRSWSGGNRFHGQSRQGYAQYSSPSTNQPDWRRQQHHNYDNLPRGVNVIPADAFASRGGGPLNQRQATSYNVGGYRQVGLSPEQLANQSAFLDQLCYQIITGAEIGPDEIAEKENFRLYVEAICRHVVTCYEHDVNGAREFQPEAVELKCFGSLASGFATKASDMDLGLLSPMSRLSPGSPESPVPRLIEGALLAAGFGARLLTKTRVPIIKLCEKPGTTLRQNLVEARRKWEDGVDQDEREPDDDVPEDPDLLLDTNVPMDTELNKAPAKPQTPRLSPDAKAASPHEEEFSLKQSSNQSLSGYYGNAKRLLRRLGSRDITHSNCQDFTEANFILLDKVASAFARGLHDANLRSRILAYPSFHIGDTTQLTNYRSLFGINTIIEGEKLVLLWEARPLSGNQKVDQAYESVIQQWKDLHYSKNFGINPLWFNKELQLAVDAIRRIPCVQIMQLRQDQHESPHQYYGRTNKIATALAGTLFPSGNLAIQHYVDGIRDGGIRNEVRDFVASTGTQVLRTVARKHKSIHLAADYERAIEHGRYPPEDVPILQSYIGILRRRPVHSVQRPKDFEYLIPIMQNEVRVLDRIRELPDPATLGPNAPKDRYNDGLEFPKSGVGVQCDINFSAHLALQNTLLLRCYSYTDPRVRPLVLFVKHWAKARGINTPYRGTLSSYGYVLMVLHYLVNVVEPFVCPNLQELAPPDPSLPPHALEGITTCQGHNVRFWRDEQAIQSLAQQGQLNQNHDSLGTLLRGFFEYYAQSNMMLTLPKKGFNWGKDVISLRTHDGLLSKAEKRWTEAKTVIQPQTGASPVSTEPDFTATHSPSLSSNKTSQARANQPSSPDRTGRSIAEQQTPKPKEVKEVRHRFLFAIEDPFELDHNVARTVTHNGIVAIRDEFRRAWKIIKDAGKGPVSEDLLEDVKVRKGELEKRQFMTLLDEIHGDEIFGVQE</sequence>
<keyword evidence="14" id="KW-1185">Reference proteome</keyword>
<evidence type="ECO:0000259" key="12">
    <source>
        <dbReference type="Pfam" id="PF22600"/>
    </source>
</evidence>
<dbReference type="GO" id="GO:0010605">
    <property type="term" value="P:negative regulation of macromolecule metabolic process"/>
    <property type="evidence" value="ECO:0007669"/>
    <property type="project" value="UniProtKB-ARBA"/>
</dbReference>
<evidence type="ECO:0000256" key="8">
    <source>
        <dbReference type="ARBA" id="ARBA00022723"/>
    </source>
</evidence>
<evidence type="ECO:0000256" key="6">
    <source>
        <dbReference type="ARBA" id="ARBA00022490"/>
    </source>
</evidence>
<proteinExistence type="inferred from homology"/>
<evidence type="ECO:0000256" key="7">
    <source>
        <dbReference type="ARBA" id="ARBA00022679"/>
    </source>
</evidence>
<feature type="compositionally biased region" description="Basic and acidic residues" evidence="10">
    <location>
        <begin position="153"/>
        <end position="162"/>
    </location>
</feature>
<dbReference type="GO" id="GO:0046872">
    <property type="term" value="F:metal ion binding"/>
    <property type="evidence" value="ECO:0007669"/>
    <property type="project" value="UniProtKB-KW"/>
</dbReference>